<dbReference type="Proteomes" id="UP000023152">
    <property type="component" value="Unassembled WGS sequence"/>
</dbReference>
<proteinExistence type="predicted"/>
<evidence type="ECO:0000313" key="2">
    <source>
        <dbReference type="EMBL" id="ETO28547.1"/>
    </source>
</evidence>
<reference evidence="2 3" key="1">
    <citation type="journal article" date="2013" name="Curr. Biol.">
        <title>The Genome of the Foraminiferan Reticulomyxa filosa.</title>
        <authorList>
            <person name="Glockner G."/>
            <person name="Hulsmann N."/>
            <person name="Schleicher M."/>
            <person name="Noegel A.A."/>
            <person name="Eichinger L."/>
            <person name="Gallinger C."/>
            <person name="Pawlowski J."/>
            <person name="Sierra R."/>
            <person name="Euteneuer U."/>
            <person name="Pillet L."/>
            <person name="Moustafa A."/>
            <person name="Platzer M."/>
            <person name="Groth M."/>
            <person name="Szafranski K."/>
            <person name="Schliwa M."/>
        </authorList>
    </citation>
    <scope>NUCLEOTIDE SEQUENCE [LARGE SCALE GENOMIC DNA]</scope>
</reference>
<sequence length="181" mass="20533">MACDTHWKWSKFLFVLGIVELAIGIIALCGLNVNVLATTEGVADVKLRKPVGVYAKGVSIGQYYTDVTMTASAYDFDSRMSSELLGNYTNTTHYTYESAYKDACKDSDSNTNKSSSNTTSNNCNLRYAIWKWSDTFLTMGFTASVIVLCIGVYFFFFFFLFLLFNKHFFFQKKKKKKKGVK</sequence>
<keyword evidence="1" id="KW-1133">Transmembrane helix</keyword>
<evidence type="ECO:0000313" key="3">
    <source>
        <dbReference type="Proteomes" id="UP000023152"/>
    </source>
</evidence>
<dbReference type="EMBL" id="ASPP01006608">
    <property type="protein sequence ID" value="ETO28547.1"/>
    <property type="molecule type" value="Genomic_DNA"/>
</dbReference>
<feature type="transmembrane region" description="Helical" evidence="1">
    <location>
        <begin position="141"/>
        <end position="164"/>
    </location>
</feature>
<dbReference type="AlphaFoldDB" id="X6NTB1"/>
<gene>
    <name evidence="2" type="ORF">RFI_08582</name>
</gene>
<keyword evidence="1" id="KW-0472">Membrane</keyword>
<feature type="transmembrane region" description="Helical" evidence="1">
    <location>
        <begin position="12"/>
        <end position="33"/>
    </location>
</feature>
<organism evidence="2 3">
    <name type="scientific">Reticulomyxa filosa</name>
    <dbReference type="NCBI Taxonomy" id="46433"/>
    <lineage>
        <taxon>Eukaryota</taxon>
        <taxon>Sar</taxon>
        <taxon>Rhizaria</taxon>
        <taxon>Retaria</taxon>
        <taxon>Foraminifera</taxon>
        <taxon>Monothalamids</taxon>
        <taxon>Reticulomyxidae</taxon>
        <taxon>Reticulomyxa</taxon>
    </lineage>
</organism>
<keyword evidence="3" id="KW-1185">Reference proteome</keyword>
<accession>X6NTB1</accession>
<protein>
    <submittedName>
        <fullName evidence="2">Uncharacterized protein</fullName>
    </submittedName>
</protein>
<name>X6NTB1_RETFI</name>
<comment type="caution">
    <text evidence="2">The sequence shown here is derived from an EMBL/GenBank/DDBJ whole genome shotgun (WGS) entry which is preliminary data.</text>
</comment>
<evidence type="ECO:0000256" key="1">
    <source>
        <dbReference type="SAM" id="Phobius"/>
    </source>
</evidence>
<keyword evidence="1" id="KW-0812">Transmembrane</keyword>